<keyword evidence="4 7" id="KW-0378">Hydrolase</keyword>
<dbReference type="SUPFAM" id="SSF56281">
    <property type="entry name" value="Metallo-hydrolase/oxidoreductase"/>
    <property type="match status" value="1"/>
</dbReference>
<dbReference type="STRING" id="236234.A0A1J9SCE8"/>
<evidence type="ECO:0000313" key="7">
    <source>
        <dbReference type="EMBL" id="OJD38119.1"/>
    </source>
</evidence>
<accession>A0A1J9SCE8</accession>
<comment type="caution">
    <text evidence="7">The sequence shown here is derived from an EMBL/GenBank/DDBJ whole genome shotgun (WGS) entry which is preliminary data.</text>
</comment>
<feature type="domain" description="Metallo-beta-lactamase" evidence="6">
    <location>
        <begin position="72"/>
        <end position="252"/>
    </location>
</feature>
<dbReference type="InterPro" id="IPR051013">
    <property type="entry name" value="MBL_superfamily_lactonases"/>
</dbReference>
<dbReference type="InterPro" id="IPR036866">
    <property type="entry name" value="RibonucZ/Hydroxyglut_hydro"/>
</dbReference>
<dbReference type="GO" id="GO:0016787">
    <property type="term" value="F:hydrolase activity"/>
    <property type="evidence" value="ECO:0007669"/>
    <property type="project" value="UniProtKB-KW"/>
</dbReference>
<evidence type="ECO:0000256" key="5">
    <source>
        <dbReference type="ARBA" id="ARBA00022833"/>
    </source>
</evidence>
<dbReference type="Proteomes" id="UP000183809">
    <property type="component" value="Unassembled WGS sequence"/>
</dbReference>
<dbReference type="OrthoDB" id="10250730at2759"/>
<name>A0A1J9SCE8_9PEZI</name>
<evidence type="ECO:0000256" key="3">
    <source>
        <dbReference type="ARBA" id="ARBA00022723"/>
    </source>
</evidence>
<sequence>MTLPPDQPGQTFVTVSPIPAGFITLPEKFFVHPADAEAKRTVPSLAFLITHPGSDVFSSTNATSRQPLRLMFDLGLRSKAERYMHVQQNHLHTREPYRLQGAADLLRAGGVAPEDVDAVMLSHVHYDHHGDPEDFPNAVFLVGHGALNILEHGLSGKGSHQHFDPNLLPHDRTEELPAIGEEAPNDRPSWTWAEAGPFPAALDLLGDGSMYAIDTPGHLPGHVNLLCRTGPQSWVCLAGDAYHDPRLLTGDKEIGYWAGESGETLCIHLDKDAASQSIERLRKLAEDESVELVAAHDDGWYERNKARMFPAHL</sequence>
<keyword evidence="3" id="KW-0479">Metal-binding</keyword>
<keyword evidence="8" id="KW-1185">Reference proteome</keyword>
<dbReference type="GeneID" id="31016997"/>
<evidence type="ECO:0000313" key="8">
    <source>
        <dbReference type="Proteomes" id="UP000183809"/>
    </source>
</evidence>
<dbReference type="AlphaFoldDB" id="A0A1J9SCE8"/>
<comment type="cofactor">
    <cofactor evidence="1">
        <name>Zn(2+)</name>
        <dbReference type="ChEBI" id="CHEBI:29105"/>
    </cofactor>
</comment>
<gene>
    <name evidence="7" type="ORF">BKCO1_5000151</name>
</gene>
<dbReference type="GO" id="GO:0046872">
    <property type="term" value="F:metal ion binding"/>
    <property type="evidence" value="ECO:0007669"/>
    <property type="project" value="UniProtKB-KW"/>
</dbReference>
<dbReference type="CDD" id="cd07730">
    <property type="entry name" value="metallo-hydrolase-like_MBL-fold"/>
    <property type="match status" value="1"/>
</dbReference>
<comment type="similarity">
    <text evidence="2">Belongs to the metallo-beta-lactamase superfamily.</text>
</comment>
<protein>
    <submittedName>
        <fullName evidence="7">Metallo-hydrolase oxidoreductase</fullName>
    </submittedName>
</protein>
<reference evidence="7 8" key="1">
    <citation type="submission" date="2016-10" db="EMBL/GenBank/DDBJ databases">
        <title>Proteomics and genomics reveal pathogen-plant mechanisms compatible with a hemibiotrophic lifestyle of Diplodia corticola.</title>
        <authorList>
            <person name="Fernandes I."/>
            <person name="De Jonge R."/>
            <person name="Van De Peer Y."/>
            <person name="Devreese B."/>
            <person name="Alves A."/>
            <person name="Esteves A.C."/>
        </authorList>
    </citation>
    <scope>NUCLEOTIDE SEQUENCE [LARGE SCALE GENOMIC DNA]</scope>
    <source>
        <strain evidence="7 8">CBS 112549</strain>
    </source>
</reference>
<evidence type="ECO:0000256" key="2">
    <source>
        <dbReference type="ARBA" id="ARBA00007749"/>
    </source>
</evidence>
<dbReference type="Pfam" id="PF00753">
    <property type="entry name" value="Lactamase_B"/>
    <property type="match status" value="1"/>
</dbReference>
<evidence type="ECO:0000256" key="4">
    <source>
        <dbReference type="ARBA" id="ARBA00022801"/>
    </source>
</evidence>
<dbReference type="Gene3D" id="3.60.15.10">
    <property type="entry name" value="Ribonuclease Z/Hydroxyacylglutathione hydrolase-like"/>
    <property type="match status" value="1"/>
</dbReference>
<dbReference type="PANTHER" id="PTHR42978:SF2">
    <property type="entry name" value="102 KBASES UNSTABLE REGION: FROM 1 TO 119443"/>
    <property type="match status" value="1"/>
</dbReference>
<dbReference type="EMBL" id="MNUE01000005">
    <property type="protein sequence ID" value="OJD38119.1"/>
    <property type="molecule type" value="Genomic_DNA"/>
</dbReference>
<keyword evidence="5" id="KW-0862">Zinc</keyword>
<organism evidence="7 8">
    <name type="scientific">Diplodia corticola</name>
    <dbReference type="NCBI Taxonomy" id="236234"/>
    <lineage>
        <taxon>Eukaryota</taxon>
        <taxon>Fungi</taxon>
        <taxon>Dikarya</taxon>
        <taxon>Ascomycota</taxon>
        <taxon>Pezizomycotina</taxon>
        <taxon>Dothideomycetes</taxon>
        <taxon>Dothideomycetes incertae sedis</taxon>
        <taxon>Botryosphaeriales</taxon>
        <taxon>Botryosphaeriaceae</taxon>
        <taxon>Diplodia</taxon>
    </lineage>
</organism>
<dbReference type="RefSeq" id="XP_020134147.1">
    <property type="nucleotide sequence ID" value="XM_020276736.1"/>
</dbReference>
<dbReference type="PANTHER" id="PTHR42978">
    <property type="entry name" value="QUORUM-QUENCHING LACTONASE YTNP-RELATED-RELATED"/>
    <property type="match status" value="1"/>
</dbReference>
<proteinExistence type="inferred from homology"/>
<evidence type="ECO:0000256" key="1">
    <source>
        <dbReference type="ARBA" id="ARBA00001947"/>
    </source>
</evidence>
<evidence type="ECO:0000259" key="6">
    <source>
        <dbReference type="Pfam" id="PF00753"/>
    </source>
</evidence>
<dbReference type="InterPro" id="IPR001279">
    <property type="entry name" value="Metallo-B-lactamas"/>
</dbReference>